<comment type="subcellular location">
    <subcellularLocation>
        <location evidence="1">Membrane</location>
        <topology evidence="1">Multi-pass membrane protein</topology>
    </subcellularLocation>
</comment>
<dbReference type="RefSeq" id="WP_382420890.1">
    <property type="nucleotide sequence ID" value="NZ_JBHSCW010000001.1"/>
</dbReference>
<dbReference type="PANTHER" id="PTHR30576">
    <property type="entry name" value="COLANIC BIOSYNTHESIS UDP-GLUCOSE LIPID CARRIER TRANSFERASE"/>
    <property type="match status" value="1"/>
</dbReference>
<keyword evidence="7" id="KW-0270">Exopolysaccharide synthesis</keyword>
<keyword evidence="5 8" id="KW-1133">Transmembrane helix</keyword>
<comment type="similarity">
    <text evidence="2">Belongs to the bacterial sugar transferase family.</text>
</comment>
<evidence type="ECO:0000256" key="7">
    <source>
        <dbReference type="ARBA" id="ARBA00023169"/>
    </source>
</evidence>
<protein>
    <submittedName>
        <fullName evidence="10">Exopolysaccharide biosynthesis polyprenyl glycosylphosphotransferase</fullName>
    </submittedName>
</protein>
<dbReference type="PANTHER" id="PTHR30576:SF0">
    <property type="entry name" value="UNDECAPRENYL-PHOSPHATE N-ACETYLGALACTOSAMINYL 1-PHOSPHATE TRANSFERASE-RELATED"/>
    <property type="match status" value="1"/>
</dbReference>
<dbReference type="Proteomes" id="UP001595799">
    <property type="component" value="Unassembled WGS sequence"/>
</dbReference>
<evidence type="ECO:0000256" key="5">
    <source>
        <dbReference type="ARBA" id="ARBA00022989"/>
    </source>
</evidence>
<keyword evidence="4 8" id="KW-0812">Transmembrane</keyword>
<organism evidence="10 11">
    <name type="scientific">Fodinicurvata halophila</name>
    <dbReference type="NCBI Taxonomy" id="1419723"/>
    <lineage>
        <taxon>Bacteria</taxon>
        <taxon>Pseudomonadati</taxon>
        <taxon>Pseudomonadota</taxon>
        <taxon>Alphaproteobacteria</taxon>
        <taxon>Rhodospirillales</taxon>
        <taxon>Rhodovibrionaceae</taxon>
        <taxon>Fodinicurvata</taxon>
    </lineage>
</organism>
<sequence>MQTPFSGRQEVIKRVEDYLIATLALLLASPLMGLVAIAIKLGSGGPVLFRQRRLGLHGKPFVILKFRTMARETCDTGEEGTRPDDPRITPVGRLLRRASLDELPQFLNVLRGEMSVVGPRAHVPGMQIDDRTYLETVEAYALRHRVKPGITGWAQVNGMRGGIRTRQRARRGVRLDLQYIDNWSLWLDLRILLRTLFGGLTGRNVF</sequence>
<evidence type="ECO:0000256" key="4">
    <source>
        <dbReference type="ARBA" id="ARBA00022692"/>
    </source>
</evidence>
<evidence type="ECO:0000259" key="9">
    <source>
        <dbReference type="Pfam" id="PF02397"/>
    </source>
</evidence>
<keyword evidence="11" id="KW-1185">Reference proteome</keyword>
<evidence type="ECO:0000256" key="6">
    <source>
        <dbReference type="ARBA" id="ARBA00023136"/>
    </source>
</evidence>
<evidence type="ECO:0000313" key="10">
    <source>
        <dbReference type="EMBL" id="MFC4350556.1"/>
    </source>
</evidence>
<name>A0ABV8UH27_9PROT</name>
<evidence type="ECO:0000256" key="1">
    <source>
        <dbReference type="ARBA" id="ARBA00004141"/>
    </source>
</evidence>
<comment type="caution">
    <text evidence="10">The sequence shown here is derived from an EMBL/GenBank/DDBJ whole genome shotgun (WGS) entry which is preliminary data.</text>
</comment>
<evidence type="ECO:0000256" key="3">
    <source>
        <dbReference type="ARBA" id="ARBA00022679"/>
    </source>
</evidence>
<proteinExistence type="inferred from homology"/>
<gene>
    <name evidence="10" type="ORF">ACFOW6_03245</name>
</gene>
<dbReference type="Pfam" id="PF02397">
    <property type="entry name" value="Bac_transf"/>
    <property type="match status" value="1"/>
</dbReference>
<accession>A0ABV8UH27</accession>
<reference evidence="11" key="1">
    <citation type="journal article" date="2019" name="Int. J. Syst. Evol. Microbiol.">
        <title>The Global Catalogue of Microorganisms (GCM) 10K type strain sequencing project: providing services to taxonomists for standard genome sequencing and annotation.</title>
        <authorList>
            <consortium name="The Broad Institute Genomics Platform"/>
            <consortium name="The Broad Institute Genome Sequencing Center for Infectious Disease"/>
            <person name="Wu L."/>
            <person name="Ma J."/>
        </authorList>
    </citation>
    <scope>NUCLEOTIDE SEQUENCE [LARGE SCALE GENOMIC DNA]</scope>
    <source>
        <strain evidence="11">CECT 8472</strain>
    </source>
</reference>
<evidence type="ECO:0000313" key="11">
    <source>
        <dbReference type="Proteomes" id="UP001595799"/>
    </source>
</evidence>
<evidence type="ECO:0000256" key="2">
    <source>
        <dbReference type="ARBA" id="ARBA00006464"/>
    </source>
</evidence>
<dbReference type="InterPro" id="IPR017475">
    <property type="entry name" value="EPS_sugar_tfrase"/>
</dbReference>
<dbReference type="EMBL" id="JBHSCW010000001">
    <property type="protein sequence ID" value="MFC4350556.1"/>
    <property type="molecule type" value="Genomic_DNA"/>
</dbReference>
<feature type="transmembrane region" description="Helical" evidence="8">
    <location>
        <begin position="20"/>
        <end position="43"/>
    </location>
</feature>
<keyword evidence="3" id="KW-0808">Transferase</keyword>
<evidence type="ECO:0000256" key="8">
    <source>
        <dbReference type="SAM" id="Phobius"/>
    </source>
</evidence>
<feature type="domain" description="Bacterial sugar transferase" evidence="9">
    <location>
        <begin position="13"/>
        <end position="197"/>
    </location>
</feature>
<dbReference type="InterPro" id="IPR003362">
    <property type="entry name" value="Bact_transf"/>
</dbReference>
<dbReference type="NCBIfam" id="TIGR03025">
    <property type="entry name" value="EPS_sugtrans"/>
    <property type="match status" value="1"/>
</dbReference>
<keyword evidence="6 8" id="KW-0472">Membrane</keyword>